<comment type="similarity">
    <text evidence="2">Belongs to the bacterial solute-binding protein 2 family.</text>
</comment>
<dbReference type="STRING" id="1122190.GCA_000621105_01248"/>
<dbReference type="OrthoDB" id="9773673at2"/>
<protein>
    <recommendedName>
        <fullName evidence="8">D-xylose-binding periplasmic protein</fullName>
    </recommendedName>
</protein>
<accession>A0A011MJS4</accession>
<keyword evidence="3" id="KW-0813">Transport</keyword>
<dbReference type="InterPro" id="IPR025997">
    <property type="entry name" value="SBP_2_dom"/>
</dbReference>
<evidence type="ECO:0000256" key="5">
    <source>
        <dbReference type="ARBA" id="ARBA00022729"/>
    </source>
</evidence>
<dbReference type="FunFam" id="3.40.50.2300:FF:000078">
    <property type="entry name" value="D-xylose ABC transporter substrate-binding protein"/>
    <property type="match status" value="1"/>
</dbReference>
<evidence type="ECO:0000256" key="8">
    <source>
        <dbReference type="ARBA" id="ARBA00071234"/>
    </source>
</evidence>
<feature type="chain" id="PRO_5001460611" description="D-xylose-binding periplasmic protein" evidence="9">
    <location>
        <begin position="25"/>
        <end position="333"/>
    </location>
</feature>
<dbReference type="Gene3D" id="3.40.50.2300">
    <property type="match status" value="2"/>
</dbReference>
<dbReference type="RefSeq" id="WP_042801834.1">
    <property type="nucleotide sequence ID" value="NZ_AVSP01000006.1"/>
</dbReference>
<dbReference type="PANTHER" id="PTHR30036:SF1">
    <property type="entry name" value="D-XYLOSE-BINDING PERIPLASMIC PROTEIN"/>
    <property type="match status" value="1"/>
</dbReference>
<evidence type="ECO:0000256" key="4">
    <source>
        <dbReference type="ARBA" id="ARBA00022597"/>
    </source>
</evidence>
<keyword evidence="4" id="KW-0762">Sugar transport</keyword>
<name>A0A011MJS4_9PAST</name>
<dbReference type="PANTHER" id="PTHR30036">
    <property type="entry name" value="D-XYLOSE-BINDING PERIPLASMIC PROTEIN"/>
    <property type="match status" value="1"/>
</dbReference>
<dbReference type="PATRIC" id="fig|1450449.3.peg.577"/>
<keyword evidence="12" id="KW-1185">Reference proteome</keyword>
<proteinExistence type="inferred from homology"/>
<dbReference type="SUPFAM" id="SSF53822">
    <property type="entry name" value="Periplasmic binding protein-like I"/>
    <property type="match status" value="1"/>
</dbReference>
<evidence type="ECO:0000259" key="10">
    <source>
        <dbReference type="Pfam" id="PF13407"/>
    </source>
</evidence>
<dbReference type="GO" id="GO:0015753">
    <property type="term" value="P:D-xylose transmembrane transport"/>
    <property type="evidence" value="ECO:0007669"/>
    <property type="project" value="InterPro"/>
</dbReference>
<evidence type="ECO:0000256" key="9">
    <source>
        <dbReference type="SAM" id="SignalP"/>
    </source>
</evidence>
<evidence type="ECO:0000313" key="11">
    <source>
        <dbReference type="EMBL" id="EXI62746.1"/>
    </source>
</evidence>
<feature type="domain" description="Periplasmic binding protein" evidence="10">
    <location>
        <begin position="41"/>
        <end position="284"/>
    </location>
</feature>
<dbReference type="Pfam" id="PF13407">
    <property type="entry name" value="Peripla_BP_4"/>
    <property type="match status" value="1"/>
</dbReference>
<feature type="signal peptide" evidence="9">
    <location>
        <begin position="1"/>
        <end position="24"/>
    </location>
</feature>
<keyword evidence="6" id="KW-0574">Periplasm</keyword>
<dbReference type="AlphaFoldDB" id="A0A011MJS4"/>
<keyword evidence="5 9" id="KW-0732">Signal</keyword>
<sequence>MKLKSKLLAVAAATLMAFSHSAIAKDLKIGMSIDDLRLERWQKDRDIFVNKAESLGAKVFVQSANGDATAQISQIENMLNKDIDVLVIIPFNGEVLSNVIAEAKKEGVKVLAYDRLINNANIDFYVSFDNEKVGELQAQSIIEQKPEGNYFLMGGSPVDNNAKLFRKGQMKVLQPHIDSGKIKVVGDQWVDSWLAEKALQIMENALTANKNNIDAVVASNDATAGGAIQALSAQGLSGKVAISGQDADLAAIKRIIAGTQTMTVYKPITNLADKAAEIAVALGKEEQVESNAKLNNGNKEVESYLLEPVVVTKDNIDDTVIKDGFHTKDAVYK</sequence>
<evidence type="ECO:0000256" key="1">
    <source>
        <dbReference type="ARBA" id="ARBA00004418"/>
    </source>
</evidence>
<comment type="subcellular location">
    <subcellularLocation>
        <location evidence="1">Periplasm</location>
    </subcellularLocation>
</comment>
<dbReference type="NCBIfam" id="TIGR02634">
    <property type="entry name" value="xylF"/>
    <property type="match status" value="1"/>
</dbReference>
<evidence type="ECO:0000256" key="3">
    <source>
        <dbReference type="ARBA" id="ARBA00022448"/>
    </source>
</evidence>
<evidence type="ECO:0000256" key="2">
    <source>
        <dbReference type="ARBA" id="ARBA00007639"/>
    </source>
</evidence>
<comment type="function">
    <text evidence="7">Involved in the high-affinity D-xylose membrane transport system. Binds with high affinity to xylose.</text>
</comment>
<dbReference type="NCBIfam" id="NF007680">
    <property type="entry name" value="PRK10355.1"/>
    <property type="match status" value="1"/>
</dbReference>
<evidence type="ECO:0000256" key="6">
    <source>
        <dbReference type="ARBA" id="ARBA00022764"/>
    </source>
</evidence>
<dbReference type="InterPro" id="IPR050555">
    <property type="entry name" value="Bact_Solute-Bind_Prot2"/>
</dbReference>
<evidence type="ECO:0000313" key="12">
    <source>
        <dbReference type="Proteomes" id="UP000054123"/>
    </source>
</evidence>
<evidence type="ECO:0000256" key="7">
    <source>
        <dbReference type="ARBA" id="ARBA00054884"/>
    </source>
</evidence>
<reference evidence="11 12" key="1">
    <citation type="journal article" date="2014" name="Genome Announc.">
        <title>Genome Sequence of a Presumptive Mannheimia haemolytica Strain with an A1/A6-Cross-Reactive Serotype from a White-Tailed Deer (Odocoileus virginianus).</title>
        <authorList>
            <person name="Lawrence P.K."/>
            <person name="Bey R.F."/>
            <person name="Wiener B."/>
            <person name="Kittichotirat W."/>
            <person name="Bumgarner R.E."/>
        </authorList>
    </citation>
    <scope>NUCLEOTIDE SEQUENCE [LARGE SCALE GENOMIC DNA]</scope>
    <source>
        <strain evidence="11 12">PKL10</strain>
    </source>
</reference>
<gene>
    <name evidence="11" type="primary">xylF</name>
    <name evidence="11" type="ORF">AK33_03045</name>
</gene>
<dbReference type="InterPro" id="IPR028082">
    <property type="entry name" value="Peripla_BP_I"/>
</dbReference>
<dbReference type="InterPro" id="IPR013456">
    <property type="entry name" value="XylF"/>
</dbReference>
<comment type="caution">
    <text evidence="11">The sequence shown here is derived from an EMBL/GenBank/DDBJ whole genome shotgun (WGS) entry which is preliminary data.</text>
</comment>
<dbReference type="CDD" id="cd19991">
    <property type="entry name" value="PBP1_ABC_xylose_binding"/>
    <property type="match status" value="1"/>
</dbReference>
<dbReference type="GO" id="GO:0048029">
    <property type="term" value="F:monosaccharide binding"/>
    <property type="evidence" value="ECO:0007669"/>
    <property type="project" value="InterPro"/>
</dbReference>
<dbReference type="GO" id="GO:0030288">
    <property type="term" value="C:outer membrane-bounded periplasmic space"/>
    <property type="evidence" value="ECO:0007669"/>
    <property type="project" value="TreeGrafter"/>
</dbReference>
<organism evidence="11 12">
    <name type="scientific">Mannheimia granulomatis</name>
    <dbReference type="NCBI Taxonomy" id="85402"/>
    <lineage>
        <taxon>Bacteria</taxon>
        <taxon>Pseudomonadati</taxon>
        <taxon>Pseudomonadota</taxon>
        <taxon>Gammaproteobacteria</taxon>
        <taxon>Pasteurellales</taxon>
        <taxon>Pasteurellaceae</taxon>
        <taxon>Mannheimia</taxon>
    </lineage>
</organism>
<dbReference type="Proteomes" id="UP000054123">
    <property type="component" value="Unassembled WGS sequence"/>
</dbReference>
<dbReference type="EMBL" id="JANJ01000002">
    <property type="protein sequence ID" value="EXI62746.1"/>
    <property type="molecule type" value="Genomic_DNA"/>
</dbReference>